<dbReference type="InterPro" id="IPR012677">
    <property type="entry name" value="Nucleotide-bd_a/b_plait_sf"/>
</dbReference>
<feature type="compositionally biased region" description="Basic and acidic residues" evidence="4">
    <location>
        <begin position="130"/>
        <end position="142"/>
    </location>
</feature>
<organism evidence="6 7">
    <name type="scientific">Rhynchophorus ferrugineus</name>
    <name type="common">Red palm weevil</name>
    <name type="synonym">Curculio ferrugineus</name>
    <dbReference type="NCBI Taxonomy" id="354439"/>
    <lineage>
        <taxon>Eukaryota</taxon>
        <taxon>Metazoa</taxon>
        <taxon>Ecdysozoa</taxon>
        <taxon>Arthropoda</taxon>
        <taxon>Hexapoda</taxon>
        <taxon>Insecta</taxon>
        <taxon>Pterygota</taxon>
        <taxon>Neoptera</taxon>
        <taxon>Endopterygota</taxon>
        <taxon>Coleoptera</taxon>
        <taxon>Polyphaga</taxon>
        <taxon>Cucujiformia</taxon>
        <taxon>Curculionidae</taxon>
        <taxon>Dryophthorinae</taxon>
        <taxon>Rhynchophorus</taxon>
    </lineage>
</organism>
<keyword evidence="2" id="KW-0694">RNA-binding</keyword>
<dbReference type="Pfam" id="PF00076">
    <property type="entry name" value="RRM_1"/>
    <property type="match status" value="1"/>
</dbReference>
<dbReference type="InterPro" id="IPR052285">
    <property type="entry name" value="NEXT_complex_subunit"/>
</dbReference>
<comment type="subcellular location">
    <subcellularLocation>
        <location evidence="1">Nucleus</location>
        <location evidence="1">Nucleoplasm</location>
    </subcellularLocation>
</comment>
<feature type="compositionally biased region" description="Basic residues" evidence="4">
    <location>
        <begin position="143"/>
        <end position="155"/>
    </location>
</feature>
<accession>A0A834MJ57</accession>
<dbReference type="Proteomes" id="UP000625711">
    <property type="component" value="Unassembled WGS sequence"/>
</dbReference>
<keyword evidence="3" id="KW-0539">Nucleus</keyword>
<dbReference type="GO" id="GO:0005654">
    <property type="term" value="C:nucleoplasm"/>
    <property type="evidence" value="ECO:0007669"/>
    <property type="project" value="UniProtKB-SubCell"/>
</dbReference>
<dbReference type="GO" id="GO:0000381">
    <property type="term" value="P:regulation of alternative mRNA splicing, via spliceosome"/>
    <property type="evidence" value="ECO:0007669"/>
    <property type="project" value="TreeGrafter"/>
</dbReference>
<dbReference type="Gene3D" id="3.30.70.330">
    <property type="match status" value="1"/>
</dbReference>
<dbReference type="InterPro" id="IPR000504">
    <property type="entry name" value="RRM_dom"/>
</dbReference>
<proteinExistence type="predicted"/>
<dbReference type="PANTHER" id="PTHR13798">
    <property type="entry name" value="RNA BINDING MOTIF RBM PROTEIN -RELATED"/>
    <property type="match status" value="1"/>
</dbReference>
<evidence type="ECO:0000259" key="5">
    <source>
        <dbReference type="Pfam" id="PF00076"/>
    </source>
</evidence>
<name>A0A834MJ57_RHYFE</name>
<feature type="domain" description="RRM" evidence="5">
    <location>
        <begin position="7"/>
        <end position="41"/>
    </location>
</feature>
<gene>
    <name evidence="6" type="ORF">GWI33_009787</name>
</gene>
<evidence type="ECO:0000256" key="2">
    <source>
        <dbReference type="ARBA" id="ARBA00022884"/>
    </source>
</evidence>
<evidence type="ECO:0000313" key="6">
    <source>
        <dbReference type="EMBL" id="KAF7285808.1"/>
    </source>
</evidence>
<dbReference type="PANTHER" id="PTHR13798:SF11">
    <property type="entry name" value="RNA-BINDING PROTEIN 7-RELATED"/>
    <property type="match status" value="1"/>
</dbReference>
<sequence>MDESHTVYCGNLADEVTEELLYELFLQVAPLERVDIPPNREDGIKLYAKNITIRPRNGRSQPKPFYHQSHHESKINKSMESLSSNQSFEDTLNINKRNRNNGPNNYPTWREKNNYSDNRNYNRRNYSNWDKARNFDHHDNKRGNHSRKPYEKRHHTDTPYGRRNKDF</sequence>
<evidence type="ECO:0000313" key="7">
    <source>
        <dbReference type="Proteomes" id="UP000625711"/>
    </source>
</evidence>
<dbReference type="GO" id="GO:0003727">
    <property type="term" value="F:single-stranded RNA binding"/>
    <property type="evidence" value="ECO:0007669"/>
    <property type="project" value="TreeGrafter"/>
</dbReference>
<feature type="region of interest" description="Disordered" evidence="4">
    <location>
        <begin position="55"/>
        <end position="167"/>
    </location>
</feature>
<dbReference type="SUPFAM" id="SSF54928">
    <property type="entry name" value="RNA-binding domain, RBD"/>
    <property type="match status" value="1"/>
</dbReference>
<dbReference type="OrthoDB" id="407442at2759"/>
<dbReference type="EMBL" id="JAACXV010000043">
    <property type="protein sequence ID" value="KAF7285808.1"/>
    <property type="molecule type" value="Genomic_DNA"/>
</dbReference>
<dbReference type="InterPro" id="IPR035979">
    <property type="entry name" value="RBD_domain_sf"/>
</dbReference>
<evidence type="ECO:0000256" key="3">
    <source>
        <dbReference type="ARBA" id="ARBA00023242"/>
    </source>
</evidence>
<feature type="compositionally biased region" description="Polar residues" evidence="4">
    <location>
        <begin position="78"/>
        <end position="92"/>
    </location>
</feature>
<feature type="compositionally biased region" description="Low complexity" evidence="4">
    <location>
        <begin position="115"/>
        <end position="128"/>
    </location>
</feature>
<comment type="caution">
    <text evidence="6">The sequence shown here is derived from an EMBL/GenBank/DDBJ whole genome shotgun (WGS) entry which is preliminary data.</text>
</comment>
<reference evidence="6" key="1">
    <citation type="submission" date="2020-08" db="EMBL/GenBank/DDBJ databases">
        <title>Genome sequencing and assembly of the red palm weevil Rhynchophorus ferrugineus.</title>
        <authorList>
            <person name="Dias G.B."/>
            <person name="Bergman C.M."/>
            <person name="Manee M."/>
        </authorList>
    </citation>
    <scope>NUCLEOTIDE SEQUENCE</scope>
    <source>
        <strain evidence="6">AA-2017</strain>
        <tissue evidence="6">Whole larva</tissue>
    </source>
</reference>
<evidence type="ECO:0000256" key="4">
    <source>
        <dbReference type="SAM" id="MobiDB-lite"/>
    </source>
</evidence>
<keyword evidence="7" id="KW-1185">Reference proteome</keyword>
<evidence type="ECO:0000256" key="1">
    <source>
        <dbReference type="ARBA" id="ARBA00004642"/>
    </source>
</evidence>
<dbReference type="AlphaFoldDB" id="A0A834MJ57"/>
<protein>
    <recommendedName>
        <fullName evidence="5">RRM domain-containing protein</fullName>
    </recommendedName>
</protein>